<dbReference type="AlphaFoldDB" id="A0AAV6VFW6"/>
<sequence length="223" mass="24762">MSDKKATNEDKKVKDEDWKNADIYGSGVSTNRIVTRSQTAFLRIDNSTSNLDLIANASKHQPPGQPHLMEALKGKNGAIPRTIITRSIGKYIEVDKDLVQKLDVYKKYEPPQEKKADVKEEKAAVKEDKADVKEEKPGVKEEKPSVKEEKPGVKEEKPGVKEEKPGVKEEKPGVKEEKAGVKEEKADVKEEKAGVKEEKAGVKAEKADVKEGQTIKKGSIRFS</sequence>
<evidence type="ECO:0000313" key="2">
    <source>
        <dbReference type="EMBL" id="KAG8195690.1"/>
    </source>
</evidence>
<dbReference type="EMBL" id="JAFNEN010000081">
    <property type="protein sequence ID" value="KAG8195690.1"/>
    <property type="molecule type" value="Genomic_DNA"/>
</dbReference>
<evidence type="ECO:0000256" key="1">
    <source>
        <dbReference type="SAM" id="MobiDB-lite"/>
    </source>
</evidence>
<comment type="caution">
    <text evidence="2">The sequence shown here is derived from an EMBL/GenBank/DDBJ whole genome shotgun (WGS) entry which is preliminary data.</text>
</comment>
<proteinExistence type="predicted"/>
<name>A0AAV6VFW6_9ARAC</name>
<evidence type="ECO:0000313" key="3">
    <source>
        <dbReference type="Proteomes" id="UP000827092"/>
    </source>
</evidence>
<gene>
    <name evidence="2" type="ORF">JTE90_003832</name>
</gene>
<protein>
    <submittedName>
        <fullName evidence="2">Uncharacterized protein</fullName>
    </submittedName>
</protein>
<feature type="region of interest" description="Disordered" evidence="1">
    <location>
        <begin position="109"/>
        <end position="209"/>
    </location>
</feature>
<keyword evidence="3" id="KW-1185">Reference proteome</keyword>
<accession>A0AAV6VFW6</accession>
<organism evidence="2 3">
    <name type="scientific">Oedothorax gibbosus</name>
    <dbReference type="NCBI Taxonomy" id="931172"/>
    <lineage>
        <taxon>Eukaryota</taxon>
        <taxon>Metazoa</taxon>
        <taxon>Ecdysozoa</taxon>
        <taxon>Arthropoda</taxon>
        <taxon>Chelicerata</taxon>
        <taxon>Arachnida</taxon>
        <taxon>Araneae</taxon>
        <taxon>Araneomorphae</taxon>
        <taxon>Entelegynae</taxon>
        <taxon>Araneoidea</taxon>
        <taxon>Linyphiidae</taxon>
        <taxon>Erigoninae</taxon>
        <taxon>Oedothorax</taxon>
    </lineage>
</organism>
<dbReference type="Proteomes" id="UP000827092">
    <property type="component" value="Unassembled WGS sequence"/>
</dbReference>
<reference evidence="2 3" key="1">
    <citation type="journal article" date="2022" name="Nat. Ecol. Evol.">
        <title>A masculinizing supergene underlies an exaggerated male reproductive morph in a spider.</title>
        <authorList>
            <person name="Hendrickx F."/>
            <person name="De Corte Z."/>
            <person name="Sonet G."/>
            <person name="Van Belleghem S.M."/>
            <person name="Kostlbacher S."/>
            <person name="Vangestel C."/>
        </authorList>
    </citation>
    <scope>NUCLEOTIDE SEQUENCE [LARGE SCALE GENOMIC DNA]</scope>
    <source>
        <strain evidence="2">W744_W776</strain>
    </source>
</reference>